<organism evidence="2 3">
    <name type="scientific">Romanomermis culicivorax</name>
    <name type="common">Nematode worm</name>
    <dbReference type="NCBI Taxonomy" id="13658"/>
    <lineage>
        <taxon>Eukaryota</taxon>
        <taxon>Metazoa</taxon>
        <taxon>Ecdysozoa</taxon>
        <taxon>Nematoda</taxon>
        <taxon>Enoplea</taxon>
        <taxon>Dorylaimia</taxon>
        <taxon>Mermithida</taxon>
        <taxon>Mermithoidea</taxon>
        <taxon>Mermithidae</taxon>
        <taxon>Romanomermis</taxon>
    </lineage>
</organism>
<feature type="region of interest" description="Disordered" evidence="1">
    <location>
        <begin position="1629"/>
        <end position="1654"/>
    </location>
</feature>
<dbReference type="Proteomes" id="UP000887565">
    <property type="component" value="Unplaced"/>
</dbReference>
<accession>A0A915JHX9</accession>
<dbReference type="SUPFAM" id="SSF50370">
    <property type="entry name" value="Ricin B-like lectins"/>
    <property type="match status" value="4"/>
</dbReference>
<reference evidence="3" key="1">
    <citation type="submission" date="2022-11" db="UniProtKB">
        <authorList>
            <consortium name="WormBaseParasite"/>
        </authorList>
    </citation>
    <scope>IDENTIFICATION</scope>
</reference>
<evidence type="ECO:0000256" key="1">
    <source>
        <dbReference type="SAM" id="MobiDB-lite"/>
    </source>
</evidence>
<proteinExistence type="predicted"/>
<evidence type="ECO:0000313" key="2">
    <source>
        <dbReference type="Proteomes" id="UP000887565"/>
    </source>
</evidence>
<dbReference type="InterPro" id="IPR035992">
    <property type="entry name" value="Ricin_B-like_lectins"/>
</dbReference>
<name>A0A915JHX9_ROMCU</name>
<keyword evidence="2" id="KW-1185">Reference proteome</keyword>
<protein>
    <submittedName>
        <fullName evidence="3">Uncharacterized protein</fullName>
    </submittedName>
</protein>
<evidence type="ECO:0000313" key="3">
    <source>
        <dbReference type="WBParaSite" id="nRc.2.0.1.t25745-RA"/>
    </source>
</evidence>
<dbReference type="WBParaSite" id="nRc.2.0.1.t25745-RA">
    <property type="protein sequence ID" value="nRc.2.0.1.t25745-RA"/>
    <property type="gene ID" value="nRc.2.0.1.g25745"/>
</dbReference>
<dbReference type="CDD" id="cd00161">
    <property type="entry name" value="beta-trefoil_Ricin-like"/>
    <property type="match status" value="1"/>
</dbReference>
<sequence>MGVLGSTPHIQLIFDRQPDKSYTIRLLNNPSLALQPKNEQPTNGVQMEFVPLSPNPRQANQLFTVVQNTIRPLGNDRLALCFPRIGNKPNGPLQLTDYKPSDDKKFTWKVSFPNDGTPVDLDVALSNGPPVSGSLPQQWSTIYIHKFADSNSVLNVTPFEIDGQVTLSPKTNAPNQEFRFTVYIGRQFFIESVSKPGFVLQPQYGILSPNIKITLTPKSHHPILNCQLYFLDGKTIRPVNAPYLAISWVPSPGANPASPNVITLVEYAPQNKRSVEWQISKKDDVTLVEVDIFLKKSTKPNDNLTPMRPNYPPMNHLSDVFIHLPTDDSVVWSMPQIAPNVNVRLEPINSSPNQQFNFVPKVDGQFYVIQLINNPNFCLRPSNSPDQNLVLDFISENPRDAQYLYMIIGDTIRPAFDISLAVTCDNRKIFLAPYQMDNPNQRVKISGPNDQKPFYVGSKDGFVIPPPTTIYQTIFVHLKETPNEVIELLSPNIDSSITLRPRNDNPHQQWSFMFYTTNHIVIMPKLYTSWVLQPKEGKLAPDVPLILRPRSTTPIQDEQLFFADENFIYPARSRELVLAFSPQQKSIVLVLKTPPQPGQQWSISTTDYPIVVELKIHLQNRLKNPTQIVKPEDQYPPVCISTIQNKNKVLNVPSLPIPGTPIGLGDKHSGPYQRFLITYFTGKHFTIRVSRFSPPLVIQPENGQMQPNTALQLALRLPDLKSSFQLFNIIDQNAIKCFGPPNIVISSSNGPKNVQLLPYDSQMPTQHWTFTTPDMKTMFNATDYPVDIKSIPFVITSQANPAYVWLPVDLQANSRLILKPRDGKGDNVVYPFVLVIRTSVYFTIQLYHYPNLAIRVPSKLTGPKTQLIISITSLTPGVNDQLFSMDKGTIRPKNYPNMVIAFVPDQNGQPGNLVVTPYEPGSKVSAWIPVTPYSPDINNFEVLLSHVMENPPIELTSINMPERITVPIYMNPSQTTNCVLTVQTPPRPSSTVSCTPKGSLPGQKFVLIFSPGGTFFQIQPVEYPELALRASSKENPSITLVYKSPTPHLHDQQFFVDVGSVMRPVSQPQQILTLGRNPDSRGAYPVIMAPSPSDQTSFDACWTISPAKISSPPVKMENFVKNFPYWPSTTSITSPPSPIPSTGLLSSVVIQVIPDLTRLVGTLIPKNGAKLVYGSPKAVPQHRLTIKFYIGRLFIIQLEKYPQFAIQPMLSVLSPRTQLTLAPLRDNPIKDHQVFFEYQNCIHVFNNPRLVISLDTKRSGDQPTDLILTEYAPNAAKWQIVSFLSGKEPLYRYNSRDGLEECLLNVQTRKKNATKSPFGVVLHNFPNSQQVVSASTIFPDAPLIIDLLGNRPHQQWIFNPYPGPTYVIKSLDNPSFVWQLNPKSAGSQTTVVLRPLSPNPRQADQLFYASNNMIKPLNRPDLVLKFVPADQNSPNPTVVFSTVSNVLNVPDTQWQISSPNNPSAVDLNLQLQMAPDFTSPVISISPIPGRFIQIEKAEAGVPVKCLPKGVSAQDQWTLQFRGPLFSMKLHPTGLCLQPQPGPVGQLNAGLSLGPSSDTPYPAGQLYFAENNTIFPANSPKLIMGVLPSGSQDTVGMVVNDQRSRPWTVTEIPDGIPMNINTAIRIWQQKQPSGGTGPGPAGPEQPLSPGEKIPLSPTCIRLTTDTTGIIGTSKPEKGIKLVYGPPASVPENKWTIKFYIGRLFTIHPENSNPIKDNQVFFTDQNSIRTFNFPYLTIVLDTKRYGDRPVDVVLGDYGPASPQWQLTTQPTGGRAVPISTAIQNVPYTLAPNQPNYPFGK</sequence>